<name>A0A0A8VZY1_PARSO</name>
<evidence type="ECO:0000313" key="2">
    <source>
        <dbReference type="Proteomes" id="UP000049127"/>
    </source>
</evidence>
<dbReference type="EMBL" id="CEKZ01000003">
    <property type="protein sequence ID" value="CEQ03031.1"/>
    <property type="molecule type" value="Genomic_DNA"/>
</dbReference>
<evidence type="ECO:0000313" key="1">
    <source>
        <dbReference type="EMBL" id="CEQ03031.1"/>
    </source>
</evidence>
<sequence length="222" mass="25009">MKETLYKYLTSQSGTITTFDALETMFIALILSMVVFWTYKITFSGVMYNRKFNVSLVMITLVTTMVMIVIGSDIALSLGMVGALSIVRFRTAIKDPRDTGYIFWCIAIGLSVGSSNYMIAIIGSLFLFAVLSLFSFSGFGKEDRYILIIRGLREKEEEIMRCVFNSFKGSQLRAKNSVKDNIEIIYQIKIKNNQDKNILDDLYKIEGVNTVNIVAQNGETIG</sequence>
<reference evidence="1 2" key="1">
    <citation type="submission" date="2015-01" db="EMBL/GenBank/DDBJ databases">
        <authorList>
            <person name="Aslett A.Martin."/>
            <person name="De Silva Nishadi"/>
        </authorList>
    </citation>
    <scope>NUCLEOTIDE SEQUENCE [LARGE SCALE GENOMIC DNA]</scope>
    <source>
        <strain evidence="1 2">R28058</strain>
    </source>
</reference>
<dbReference type="Proteomes" id="UP000049127">
    <property type="component" value="Unassembled WGS sequence"/>
</dbReference>
<proteinExistence type="predicted"/>
<accession>A0A0A8VZY1</accession>
<gene>
    <name evidence="1" type="ORF">R28058_07641</name>
</gene>
<protein>
    <submittedName>
        <fullName evidence="1">Membrane protein</fullName>
    </submittedName>
</protein>
<dbReference type="OrthoDB" id="9803265at2"/>
<dbReference type="AlphaFoldDB" id="A0A0A8VZY1"/>
<dbReference type="RefSeq" id="WP_054629274.1">
    <property type="nucleotide sequence ID" value="NZ_BDJI01000002.1"/>
</dbReference>
<dbReference type="KEGG" id="psor:RSJ16_06430"/>
<dbReference type="InterPro" id="IPR032531">
    <property type="entry name" value="DUF4956"/>
</dbReference>
<organism evidence="1 2">
    <name type="scientific">Paraclostridium sordellii</name>
    <name type="common">Clostridium sordellii</name>
    <dbReference type="NCBI Taxonomy" id="1505"/>
    <lineage>
        <taxon>Bacteria</taxon>
        <taxon>Bacillati</taxon>
        <taxon>Bacillota</taxon>
        <taxon>Clostridia</taxon>
        <taxon>Peptostreptococcales</taxon>
        <taxon>Peptostreptococcaceae</taxon>
        <taxon>Paraclostridium</taxon>
    </lineage>
</organism>
<dbReference type="Pfam" id="PF16316">
    <property type="entry name" value="DUF4956"/>
    <property type="match status" value="1"/>
</dbReference>